<evidence type="ECO:0000313" key="1">
    <source>
        <dbReference type="EMBL" id="QZE15590.1"/>
    </source>
</evidence>
<keyword evidence="2" id="KW-1185">Reference proteome</keyword>
<evidence type="ECO:0000313" key="2">
    <source>
        <dbReference type="Proteomes" id="UP000826212"/>
    </source>
</evidence>
<accession>A0AC61NPM2</accession>
<reference evidence="1" key="1">
    <citation type="submission" date="2021-08" db="EMBL/GenBank/DDBJ databases">
        <title>Novel anaerobic bacterium isolated from sea squirt in East Sea, Republic of Korea.</title>
        <authorList>
            <person name="Nguyen T.H."/>
            <person name="Li Z."/>
            <person name="Lee Y.-J."/>
            <person name="Ko J."/>
            <person name="Kim S.-G."/>
        </authorList>
    </citation>
    <scope>NUCLEOTIDE SEQUENCE</scope>
    <source>
        <strain evidence="1">KCTC 25031</strain>
    </source>
</reference>
<dbReference type="Proteomes" id="UP000826212">
    <property type="component" value="Chromosome"/>
</dbReference>
<sequence>MNTWFECRAKYVKIDETGREKKVNEAYLIDAVSFTEAESRIYKELEQMISGEFTVTKIAKTNIAEIIPTEDGDRWFKAKVTFISVDEDSGKEKKVSQHVLVLANDVKQAFERVESGMEGMTVDFEIPNVAESPIMDVFPYFSNGETAREEAEA</sequence>
<organism evidence="1 2">
    <name type="scientific">Halosquirtibacter laminarini</name>
    <dbReference type="NCBI Taxonomy" id="3374600"/>
    <lineage>
        <taxon>Bacteria</taxon>
        <taxon>Pseudomonadati</taxon>
        <taxon>Bacteroidota</taxon>
        <taxon>Bacteroidia</taxon>
        <taxon>Marinilabiliales</taxon>
        <taxon>Prolixibacteraceae</taxon>
        <taxon>Halosquirtibacter</taxon>
    </lineage>
</organism>
<name>A0AC61NPM2_9BACT</name>
<protein>
    <submittedName>
        <fullName evidence="1">DUF4494 domain-containing protein</fullName>
    </submittedName>
</protein>
<dbReference type="EMBL" id="CP081303">
    <property type="protein sequence ID" value="QZE15590.1"/>
    <property type="molecule type" value="Genomic_DNA"/>
</dbReference>
<proteinExistence type="predicted"/>
<gene>
    <name evidence="1" type="ORF">K4L44_07080</name>
</gene>